<evidence type="ECO:0000313" key="13">
    <source>
        <dbReference type="Proteomes" id="UP000218231"/>
    </source>
</evidence>
<name>A0A2A2JQ01_9BILA</name>
<dbReference type="PANTHER" id="PTHR11157">
    <property type="entry name" value="FATTY ACID ACYL TRANSFERASE-RELATED"/>
    <property type="match status" value="1"/>
</dbReference>
<dbReference type="GO" id="GO:0009922">
    <property type="term" value="F:fatty acid elongase activity"/>
    <property type="evidence" value="ECO:0007669"/>
    <property type="project" value="UniProtKB-EC"/>
</dbReference>
<evidence type="ECO:0000256" key="3">
    <source>
        <dbReference type="ARBA" id="ARBA00022516"/>
    </source>
</evidence>
<dbReference type="GO" id="GO:0034625">
    <property type="term" value="P:fatty acid elongation, monounsaturated fatty acid"/>
    <property type="evidence" value="ECO:0007669"/>
    <property type="project" value="TreeGrafter"/>
</dbReference>
<sequence length="271" mass="31516">MQSTFLSIATRPFSFDYDEAKAYTDTVRWPAFLYSLAYVVVIFSIKAYMSQRKPYELTRALNFWNAWLAIFSTAGGIVTGLGLLNQIYQGGFVSSYTHAGGYFRGICGYFTWMFVMSKMAEFGDTILIVLRKKPLIFLHWYHHVLTMNYAIISYSCDMGFNSWIVWMNFSVHSIMYGYYMLRSMGIKVPAWVAQNITTMQLLQFLITLAILFHVWYLQATGVRVDSDTTMYWFCLLMELSYVALFANFYYHSYIKSGGKKYNAEKKPVKSE</sequence>
<keyword evidence="3 11" id="KW-0444">Lipid biosynthesis</keyword>
<feature type="transmembrane region" description="Helical" evidence="11">
    <location>
        <begin position="61"/>
        <end position="84"/>
    </location>
</feature>
<evidence type="ECO:0000313" key="12">
    <source>
        <dbReference type="EMBL" id="PAV63629.1"/>
    </source>
</evidence>
<comment type="subcellular location">
    <subcellularLocation>
        <location evidence="1">Membrane</location>
        <topology evidence="1">Multi-pass membrane protein</topology>
    </subcellularLocation>
</comment>
<evidence type="ECO:0000256" key="1">
    <source>
        <dbReference type="ARBA" id="ARBA00004141"/>
    </source>
</evidence>
<feature type="transmembrane region" description="Helical" evidence="11">
    <location>
        <begin position="160"/>
        <end position="181"/>
    </location>
</feature>
<evidence type="ECO:0000256" key="7">
    <source>
        <dbReference type="ARBA" id="ARBA00022989"/>
    </source>
</evidence>
<feature type="transmembrane region" description="Helical" evidence="11">
    <location>
        <begin position="230"/>
        <end position="250"/>
    </location>
</feature>
<evidence type="ECO:0000256" key="11">
    <source>
        <dbReference type="RuleBase" id="RU361115"/>
    </source>
</evidence>
<dbReference type="OrthoDB" id="10259681at2759"/>
<comment type="similarity">
    <text evidence="11">Belongs to the ELO family.</text>
</comment>
<feature type="transmembrane region" description="Helical" evidence="11">
    <location>
        <begin position="201"/>
        <end position="218"/>
    </location>
</feature>
<feature type="transmembrane region" description="Helical" evidence="11">
    <location>
        <begin position="96"/>
        <end position="115"/>
    </location>
</feature>
<dbReference type="GO" id="GO:0030148">
    <property type="term" value="P:sphingolipid biosynthetic process"/>
    <property type="evidence" value="ECO:0007669"/>
    <property type="project" value="TreeGrafter"/>
</dbReference>
<dbReference type="EC" id="2.3.1.199" evidence="11"/>
<dbReference type="EMBL" id="LIAE01010300">
    <property type="protein sequence ID" value="PAV63629.1"/>
    <property type="molecule type" value="Genomic_DNA"/>
</dbReference>
<dbReference type="AlphaFoldDB" id="A0A2A2JQ01"/>
<keyword evidence="6 11" id="KW-0276">Fatty acid metabolism</keyword>
<comment type="caution">
    <text evidence="12">The sequence shown here is derived from an EMBL/GenBank/DDBJ whole genome shotgun (WGS) entry which is preliminary data.</text>
</comment>
<dbReference type="Pfam" id="PF01151">
    <property type="entry name" value="ELO"/>
    <property type="match status" value="1"/>
</dbReference>
<proteinExistence type="inferred from homology"/>
<evidence type="ECO:0000256" key="8">
    <source>
        <dbReference type="ARBA" id="ARBA00023098"/>
    </source>
</evidence>
<dbReference type="UniPathway" id="UPA00094"/>
<dbReference type="InterPro" id="IPR030457">
    <property type="entry name" value="ELO_CS"/>
</dbReference>
<keyword evidence="7 11" id="KW-1133">Transmembrane helix</keyword>
<dbReference type="GO" id="GO:0005789">
    <property type="term" value="C:endoplasmic reticulum membrane"/>
    <property type="evidence" value="ECO:0007669"/>
    <property type="project" value="TreeGrafter"/>
</dbReference>
<gene>
    <name evidence="12" type="ORF">WR25_20879</name>
</gene>
<comment type="catalytic activity">
    <reaction evidence="11">
        <text>a very-long-chain acyl-CoA + malonyl-CoA + H(+) = a very-long-chain 3-oxoacyl-CoA + CO2 + CoA</text>
        <dbReference type="Rhea" id="RHEA:32727"/>
        <dbReference type="ChEBI" id="CHEBI:15378"/>
        <dbReference type="ChEBI" id="CHEBI:16526"/>
        <dbReference type="ChEBI" id="CHEBI:57287"/>
        <dbReference type="ChEBI" id="CHEBI:57384"/>
        <dbReference type="ChEBI" id="CHEBI:90725"/>
        <dbReference type="ChEBI" id="CHEBI:90736"/>
        <dbReference type="EC" id="2.3.1.199"/>
    </reaction>
</comment>
<dbReference type="STRING" id="2018661.A0A2A2JQ01"/>
<keyword evidence="8 11" id="KW-0443">Lipid metabolism</keyword>
<evidence type="ECO:0000256" key="2">
    <source>
        <dbReference type="ARBA" id="ARBA00005194"/>
    </source>
</evidence>
<evidence type="ECO:0000256" key="5">
    <source>
        <dbReference type="ARBA" id="ARBA00022692"/>
    </source>
</evidence>
<keyword evidence="13" id="KW-1185">Reference proteome</keyword>
<dbReference type="PANTHER" id="PTHR11157:SF27">
    <property type="entry name" value="ELONGATION OF LONG CHAIN FATTY ACIDS PROTEIN 6"/>
    <property type="match status" value="1"/>
</dbReference>
<keyword evidence="9 11" id="KW-0472">Membrane</keyword>
<dbReference type="GO" id="GO:0034626">
    <property type="term" value="P:fatty acid elongation, polyunsaturated fatty acid"/>
    <property type="evidence" value="ECO:0007669"/>
    <property type="project" value="TreeGrafter"/>
</dbReference>
<dbReference type="GO" id="GO:0042761">
    <property type="term" value="P:very long-chain fatty acid biosynthetic process"/>
    <property type="evidence" value="ECO:0007669"/>
    <property type="project" value="TreeGrafter"/>
</dbReference>
<dbReference type="Proteomes" id="UP000218231">
    <property type="component" value="Unassembled WGS sequence"/>
</dbReference>
<evidence type="ECO:0000256" key="10">
    <source>
        <dbReference type="ARBA" id="ARBA00023160"/>
    </source>
</evidence>
<dbReference type="GO" id="GO:0019367">
    <property type="term" value="P:fatty acid elongation, saturated fatty acid"/>
    <property type="evidence" value="ECO:0007669"/>
    <property type="project" value="TreeGrafter"/>
</dbReference>
<evidence type="ECO:0000256" key="4">
    <source>
        <dbReference type="ARBA" id="ARBA00022679"/>
    </source>
</evidence>
<accession>A0A2A2JQ01</accession>
<feature type="transmembrane region" description="Helical" evidence="11">
    <location>
        <begin position="135"/>
        <end position="154"/>
    </location>
</feature>
<feature type="transmembrane region" description="Helical" evidence="11">
    <location>
        <begin position="31"/>
        <end position="49"/>
    </location>
</feature>
<keyword evidence="5 11" id="KW-0812">Transmembrane</keyword>
<organism evidence="12 13">
    <name type="scientific">Diploscapter pachys</name>
    <dbReference type="NCBI Taxonomy" id="2018661"/>
    <lineage>
        <taxon>Eukaryota</taxon>
        <taxon>Metazoa</taxon>
        <taxon>Ecdysozoa</taxon>
        <taxon>Nematoda</taxon>
        <taxon>Chromadorea</taxon>
        <taxon>Rhabditida</taxon>
        <taxon>Rhabditina</taxon>
        <taxon>Rhabditomorpha</taxon>
        <taxon>Rhabditoidea</taxon>
        <taxon>Rhabditidae</taxon>
        <taxon>Diploscapter</taxon>
    </lineage>
</organism>
<keyword evidence="10 11" id="KW-0275">Fatty acid biosynthesis</keyword>
<reference evidence="12 13" key="1">
    <citation type="journal article" date="2017" name="Curr. Biol.">
        <title>Genome architecture and evolution of a unichromosomal asexual nematode.</title>
        <authorList>
            <person name="Fradin H."/>
            <person name="Zegar C."/>
            <person name="Gutwein M."/>
            <person name="Lucas J."/>
            <person name="Kovtun M."/>
            <person name="Corcoran D."/>
            <person name="Baugh L.R."/>
            <person name="Kiontke K."/>
            <person name="Gunsalus K."/>
            <person name="Fitch D.H."/>
            <person name="Piano F."/>
        </authorList>
    </citation>
    <scope>NUCLEOTIDE SEQUENCE [LARGE SCALE GENOMIC DNA]</scope>
    <source>
        <strain evidence="12">PF1309</strain>
    </source>
</reference>
<protein>
    <recommendedName>
        <fullName evidence="11">Elongation of very long chain fatty acids protein</fullName>
        <ecNumber evidence="11">2.3.1.199</ecNumber>
    </recommendedName>
    <alternativeName>
        <fullName evidence="11">Very-long-chain 3-oxoacyl-CoA synthase</fullName>
    </alternativeName>
</protein>
<evidence type="ECO:0000256" key="9">
    <source>
        <dbReference type="ARBA" id="ARBA00023136"/>
    </source>
</evidence>
<dbReference type="InterPro" id="IPR002076">
    <property type="entry name" value="ELO_fam"/>
</dbReference>
<comment type="pathway">
    <text evidence="2">Lipid metabolism; fatty acid biosynthesis.</text>
</comment>
<dbReference type="PROSITE" id="PS01188">
    <property type="entry name" value="ELO"/>
    <property type="match status" value="1"/>
</dbReference>
<evidence type="ECO:0000256" key="6">
    <source>
        <dbReference type="ARBA" id="ARBA00022832"/>
    </source>
</evidence>
<keyword evidence="4 11" id="KW-0808">Transferase</keyword>